<keyword evidence="4 7" id="KW-0560">Oxidoreductase</keyword>
<dbReference type="EMBL" id="JANIDV010000001">
    <property type="protein sequence ID" value="MCX5615724.1"/>
    <property type="molecule type" value="Genomic_DNA"/>
</dbReference>
<feature type="binding site" evidence="7">
    <location>
        <position position="273"/>
    </location>
    <ligand>
        <name>substrate</name>
    </ligand>
</feature>
<keyword evidence="1 7" id="KW-0963">Cytoplasm</keyword>
<keyword evidence="6 7" id="KW-0664">Pyridoxine biosynthesis</keyword>
<comment type="subunit">
    <text evidence="7">Homodimer.</text>
</comment>
<reference evidence="8" key="1">
    <citation type="submission" date="2022-07" db="EMBL/GenBank/DDBJ databases">
        <title>Bombella genomes.</title>
        <authorList>
            <person name="Harer L."/>
            <person name="Styblova S."/>
            <person name="Ehrmann M."/>
        </authorList>
    </citation>
    <scope>NUCLEOTIDE SEQUENCE</scope>
    <source>
        <strain evidence="8">TMW 2.2559</strain>
    </source>
</reference>
<feature type="binding site" evidence="7">
    <location>
        <position position="265"/>
    </location>
    <ligand>
        <name>a divalent metal cation</name>
        <dbReference type="ChEBI" id="CHEBI:60240"/>
        <note>ligand shared between dimeric partners</note>
    </ligand>
</feature>
<dbReference type="PANTHER" id="PTHR30004">
    <property type="entry name" value="4-HYDROXYTHREONINE-4-PHOSPHATE DEHYDROGENASE"/>
    <property type="match status" value="1"/>
</dbReference>
<comment type="similarity">
    <text evidence="7">Belongs to the PdxA family.</text>
</comment>
<dbReference type="HAMAP" id="MF_00536">
    <property type="entry name" value="PdxA"/>
    <property type="match status" value="1"/>
</dbReference>
<gene>
    <name evidence="7 8" type="primary">pdxA</name>
    <name evidence="8" type="ORF">NQF87_01850</name>
</gene>
<evidence type="ECO:0000256" key="5">
    <source>
        <dbReference type="ARBA" id="ARBA00023027"/>
    </source>
</evidence>
<dbReference type="InterPro" id="IPR037510">
    <property type="entry name" value="PdxA"/>
</dbReference>
<comment type="function">
    <text evidence="7">Catalyzes the NAD(P)-dependent oxidation of 4-(phosphooxy)-L-threonine (HTP) into 2-amino-3-oxo-4-(phosphooxy)butyric acid which spontaneously decarboxylates to form 3-amino-2-oxopropyl phosphate (AHAP).</text>
</comment>
<feature type="binding site" evidence="7">
    <location>
        <position position="135"/>
    </location>
    <ligand>
        <name>substrate</name>
    </ligand>
</feature>
<comment type="catalytic activity">
    <reaction evidence="7">
        <text>4-(phosphooxy)-L-threonine + NAD(+) = 3-amino-2-oxopropyl phosphate + CO2 + NADH</text>
        <dbReference type="Rhea" id="RHEA:32275"/>
        <dbReference type="ChEBI" id="CHEBI:16526"/>
        <dbReference type="ChEBI" id="CHEBI:57279"/>
        <dbReference type="ChEBI" id="CHEBI:57540"/>
        <dbReference type="ChEBI" id="CHEBI:57945"/>
        <dbReference type="ChEBI" id="CHEBI:58452"/>
        <dbReference type="EC" id="1.1.1.262"/>
    </reaction>
</comment>
<keyword evidence="3 7" id="KW-0521">NADP</keyword>
<evidence type="ECO:0000256" key="6">
    <source>
        <dbReference type="ARBA" id="ARBA00023096"/>
    </source>
</evidence>
<dbReference type="NCBIfam" id="NF003699">
    <property type="entry name" value="PRK05312.1"/>
    <property type="match status" value="1"/>
</dbReference>
<evidence type="ECO:0000256" key="7">
    <source>
        <dbReference type="HAMAP-Rule" id="MF_00536"/>
    </source>
</evidence>
<feature type="binding site" evidence="7">
    <location>
        <position position="134"/>
    </location>
    <ligand>
        <name>substrate</name>
    </ligand>
</feature>
<evidence type="ECO:0000256" key="4">
    <source>
        <dbReference type="ARBA" id="ARBA00023002"/>
    </source>
</evidence>
<dbReference type="SUPFAM" id="SSF53659">
    <property type="entry name" value="Isocitrate/Isopropylmalate dehydrogenase-like"/>
    <property type="match status" value="1"/>
</dbReference>
<feature type="binding site" evidence="7">
    <location>
        <position position="165"/>
    </location>
    <ligand>
        <name>a divalent metal cation</name>
        <dbReference type="ChEBI" id="CHEBI:60240"/>
        <note>ligand shared between dimeric partners</note>
    </ligand>
</feature>
<dbReference type="Pfam" id="PF04166">
    <property type="entry name" value="PdxA"/>
    <property type="match status" value="1"/>
</dbReference>
<evidence type="ECO:0000256" key="2">
    <source>
        <dbReference type="ARBA" id="ARBA00022723"/>
    </source>
</evidence>
<feature type="binding site" evidence="7">
    <location>
        <position position="210"/>
    </location>
    <ligand>
        <name>a divalent metal cation</name>
        <dbReference type="ChEBI" id="CHEBI:60240"/>
        <note>ligand shared between dimeric partners</note>
    </ligand>
</feature>
<comment type="subcellular location">
    <subcellularLocation>
        <location evidence="7">Cytoplasm</location>
    </subcellularLocation>
</comment>
<keyword evidence="5 7" id="KW-0520">NAD</keyword>
<feature type="binding site" evidence="7">
    <location>
        <position position="282"/>
    </location>
    <ligand>
        <name>substrate</name>
    </ligand>
</feature>
<comment type="pathway">
    <text evidence="7">Cofactor biosynthesis; pyridoxine 5'-phosphate biosynthesis; pyridoxine 5'-phosphate from D-erythrose 4-phosphate: step 4/5.</text>
</comment>
<protein>
    <recommendedName>
        <fullName evidence="7">4-hydroxythreonine-4-phosphate dehydrogenase</fullName>
        <ecNumber evidence="7">1.1.1.262</ecNumber>
    </recommendedName>
    <alternativeName>
        <fullName evidence="7">4-(phosphohydroxy)-L-threonine dehydrogenase</fullName>
    </alternativeName>
</protein>
<dbReference type="GO" id="GO:0050570">
    <property type="term" value="F:4-hydroxythreonine-4-phosphate dehydrogenase activity"/>
    <property type="evidence" value="ECO:0007669"/>
    <property type="project" value="UniProtKB-EC"/>
</dbReference>
<keyword evidence="7" id="KW-0170">Cobalt</keyword>
<evidence type="ECO:0000256" key="3">
    <source>
        <dbReference type="ARBA" id="ARBA00022857"/>
    </source>
</evidence>
<keyword evidence="7" id="KW-0460">Magnesium</keyword>
<dbReference type="PANTHER" id="PTHR30004:SF6">
    <property type="entry name" value="D-THREONATE 4-PHOSPHATE DEHYDROGENASE"/>
    <property type="match status" value="1"/>
</dbReference>
<dbReference type="NCBIfam" id="TIGR00557">
    <property type="entry name" value="pdxA"/>
    <property type="match status" value="1"/>
</dbReference>
<keyword evidence="9" id="KW-1185">Reference proteome</keyword>
<dbReference type="Gene3D" id="3.40.718.10">
    <property type="entry name" value="Isopropylmalate Dehydrogenase"/>
    <property type="match status" value="1"/>
</dbReference>
<feature type="binding site" evidence="7">
    <location>
        <position position="291"/>
    </location>
    <ligand>
        <name>substrate</name>
    </ligand>
</feature>
<keyword evidence="7" id="KW-0862">Zinc</keyword>
<comment type="caution">
    <text evidence="8">The sequence shown here is derived from an EMBL/GenBank/DDBJ whole genome shotgun (WGS) entry which is preliminary data.</text>
</comment>
<accession>A0ABT3WBJ1</accession>
<dbReference type="EC" id="1.1.1.262" evidence="7"/>
<evidence type="ECO:0000313" key="8">
    <source>
        <dbReference type="EMBL" id="MCX5615724.1"/>
    </source>
</evidence>
<keyword evidence="2 7" id="KW-0479">Metal-binding</keyword>
<evidence type="ECO:0000313" key="9">
    <source>
        <dbReference type="Proteomes" id="UP001165633"/>
    </source>
</evidence>
<organism evidence="8 9">
    <name type="scientific">Bombella dulcis</name>
    <dbReference type="NCBI Taxonomy" id="2967339"/>
    <lineage>
        <taxon>Bacteria</taxon>
        <taxon>Pseudomonadati</taxon>
        <taxon>Pseudomonadota</taxon>
        <taxon>Alphaproteobacteria</taxon>
        <taxon>Acetobacterales</taxon>
        <taxon>Acetobacteraceae</taxon>
        <taxon>Bombella</taxon>
    </lineage>
</organism>
<comment type="cofactor">
    <cofactor evidence="7">
        <name>Zn(2+)</name>
        <dbReference type="ChEBI" id="CHEBI:29105"/>
    </cofactor>
    <cofactor evidence="7">
        <name>Mg(2+)</name>
        <dbReference type="ChEBI" id="CHEBI:18420"/>
    </cofactor>
    <cofactor evidence="7">
        <name>Co(2+)</name>
        <dbReference type="ChEBI" id="CHEBI:48828"/>
    </cofactor>
    <text evidence="7">Binds 1 divalent metal cation per subunit. Can use ions such as Zn(2+), Mg(2+) or Co(2+).</text>
</comment>
<sequence length="339" mass="36245">MWERNITLPLALTMGDPAGIGPELAWRTWQHLRDSERVFFWIGDPALLGPDLPYRVIRHPSEAVACFSEALPVQEVICPEQVRPGQPSSGNAAAVISSIEQAVRHVLAGDAGAVVTNPIAKHVLAAASFPHPGHTEFLAALCDTVGQEVMMLACPDLRVTLTSIHVSLKQAVETLSAERIMSVSRLTAVALQRDFGIRQPRLAIAGLNPHAGENGMMGEEEIRIIRPAVEALRGEGMTVLGPMPPDTMFSAAARSRYDAAICLYHDQGLIPVKTLDMAGGVNITLGLPIIRTSPDHGTAFDIAVKPGETGQASISSLLSALGMAHNMVRQRAAYDAQAI</sequence>
<dbReference type="InterPro" id="IPR005255">
    <property type="entry name" value="PdxA_fam"/>
</dbReference>
<evidence type="ECO:0000256" key="1">
    <source>
        <dbReference type="ARBA" id="ARBA00022490"/>
    </source>
</evidence>
<proteinExistence type="inferred from homology"/>
<comment type="miscellaneous">
    <text evidence="7">The active site is located at the dimer interface.</text>
</comment>
<dbReference type="RefSeq" id="WP_266126714.1">
    <property type="nucleotide sequence ID" value="NZ_JANIDV010000001.1"/>
</dbReference>
<dbReference type="Proteomes" id="UP001165633">
    <property type="component" value="Unassembled WGS sequence"/>
</dbReference>
<name>A0ABT3WBJ1_9PROT</name>